<dbReference type="EMBL" id="CP109495">
    <property type="protein sequence ID" value="WUX55339.1"/>
    <property type="molecule type" value="Genomic_DNA"/>
</dbReference>
<name>A0ABZ2ACU0_STRNV</name>
<feature type="region of interest" description="Disordered" evidence="2">
    <location>
        <begin position="326"/>
        <end position="347"/>
    </location>
</feature>
<evidence type="ECO:0000256" key="2">
    <source>
        <dbReference type="SAM" id="MobiDB-lite"/>
    </source>
</evidence>
<feature type="compositionally biased region" description="Basic and acidic residues" evidence="2">
    <location>
        <begin position="139"/>
        <end position="149"/>
    </location>
</feature>
<evidence type="ECO:0000313" key="4">
    <source>
        <dbReference type="EMBL" id="WUX55339.1"/>
    </source>
</evidence>
<dbReference type="Gene3D" id="3.60.40.10">
    <property type="entry name" value="PPM-type phosphatase domain"/>
    <property type="match status" value="2"/>
</dbReference>
<dbReference type="InterPro" id="IPR036890">
    <property type="entry name" value="HATPase_C_sf"/>
</dbReference>
<keyword evidence="1" id="KW-0378">Hydrolase</keyword>
<dbReference type="SUPFAM" id="SSF81606">
    <property type="entry name" value="PP2C-like"/>
    <property type="match status" value="1"/>
</dbReference>
<dbReference type="InterPro" id="IPR003594">
    <property type="entry name" value="HATPase_dom"/>
</dbReference>
<accession>A0ABZ2ACU0</accession>
<dbReference type="PANTHER" id="PTHR43156">
    <property type="entry name" value="STAGE II SPORULATION PROTEIN E-RELATED"/>
    <property type="match status" value="1"/>
</dbReference>
<dbReference type="InterPro" id="IPR029016">
    <property type="entry name" value="GAF-like_dom_sf"/>
</dbReference>
<dbReference type="InterPro" id="IPR036457">
    <property type="entry name" value="PPM-type-like_dom_sf"/>
</dbReference>
<feature type="region of interest" description="Disordered" evidence="2">
    <location>
        <begin position="102"/>
        <end position="123"/>
    </location>
</feature>
<dbReference type="CDD" id="cd16936">
    <property type="entry name" value="HATPase_RsbW-like"/>
    <property type="match status" value="1"/>
</dbReference>
<organism evidence="4 5">
    <name type="scientific">Streptomyces niveus</name>
    <name type="common">Streptomyces spheroides</name>
    <dbReference type="NCBI Taxonomy" id="193462"/>
    <lineage>
        <taxon>Bacteria</taxon>
        <taxon>Bacillati</taxon>
        <taxon>Actinomycetota</taxon>
        <taxon>Actinomycetes</taxon>
        <taxon>Kitasatosporales</taxon>
        <taxon>Streptomycetaceae</taxon>
        <taxon>Streptomyces</taxon>
    </lineage>
</organism>
<protein>
    <submittedName>
        <fullName evidence="4">SpoIIE family protein phosphatase</fullName>
    </submittedName>
</protein>
<dbReference type="Gene3D" id="3.30.450.40">
    <property type="match status" value="1"/>
</dbReference>
<dbReference type="Pfam" id="PF13581">
    <property type="entry name" value="HATPase_c_2"/>
    <property type="match status" value="1"/>
</dbReference>
<dbReference type="Gene3D" id="3.30.565.10">
    <property type="entry name" value="Histidine kinase-like ATPase, C-terminal domain"/>
    <property type="match status" value="1"/>
</dbReference>
<dbReference type="Pfam" id="PF07228">
    <property type="entry name" value="SpoIIE"/>
    <property type="match status" value="2"/>
</dbReference>
<dbReference type="InterPro" id="IPR001932">
    <property type="entry name" value="PPM-type_phosphatase-like_dom"/>
</dbReference>
<proteinExistence type="predicted"/>
<sequence length="716" mass="74712">MPPPARSRTFRNDERRTARTSLPGNPLAPSAARRFVRAALAEWTSLGLLTTCALCQGDEACPPGGHSTDGLADDAVLIVDELVTNAVVHAGTNVELLCRLEPASGEPEPAGGDEAPDDPSHGLTAEREPAALVVEVSDHHPARSVRSDAHGPATDGSPEYGRGLQLIAALAERWGITYRTGLKTVWARLPLDGPTAEITAGTGADADAAVNGVVGEPALRRGLRAAEILAPAPRGMPREDPDWISRGALSFLAEASDLLAGQLDEDLVAALAGQLLVPRLADWCAIWLDGEEAHGRTGAPRLARVWHSDESRIELLRALLEKEPPRLLDTQRGQDGTAGGGTGGRNVPVPVPWPGSGQTGAHDGAAVACRLVANGRPLGTLVLGRRRLARMPDEVTALIEDFARRVALAIGAARRYTRQATISRVLQRSLLPSQVARIPGVESHLVYEPADDGVVGGDFYDVFPAPPGGRWCFMLGDVQGSGPEAAVVTGLARPWLRLLAREGYGVGEVLDRLNRLLLDDAMEAAEAAALMVAVAGGQDLSGGDGALPGLSDLGALSEIEQGPGDSGRGGGLADGGQSRFLSLLYGELAPLPGTGGGARCTLASAGHPLPLLLKPDGTVRVAAEPQLLLGVDENVAYESLSFDLESGDTLLCVTDGVTERRSGRLLLDDDDGLAAILAGCTGLNAQGVAERIRRAVHDFDPSPPSDDLALLVLRAE</sequence>
<gene>
    <name evidence="4" type="ORF">OG442_29545</name>
</gene>
<dbReference type="RefSeq" id="WP_329079091.1">
    <property type="nucleotide sequence ID" value="NZ_CP109495.1"/>
</dbReference>
<feature type="domain" description="PPM-type phosphatase" evidence="3">
    <location>
        <begin position="441"/>
        <end position="715"/>
    </location>
</feature>
<feature type="region of interest" description="Disordered" evidence="2">
    <location>
        <begin position="139"/>
        <end position="158"/>
    </location>
</feature>
<dbReference type="SUPFAM" id="SSF55781">
    <property type="entry name" value="GAF domain-like"/>
    <property type="match status" value="1"/>
</dbReference>
<evidence type="ECO:0000313" key="5">
    <source>
        <dbReference type="Proteomes" id="UP001432209"/>
    </source>
</evidence>
<evidence type="ECO:0000256" key="1">
    <source>
        <dbReference type="ARBA" id="ARBA00022801"/>
    </source>
</evidence>
<dbReference type="SMART" id="SM00331">
    <property type="entry name" value="PP2C_SIG"/>
    <property type="match status" value="1"/>
</dbReference>
<dbReference type="Proteomes" id="UP001432209">
    <property type="component" value="Chromosome"/>
</dbReference>
<dbReference type="PANTHER" id="PTHR43156:SF2">
    <property type="entry name" value="STAGE II SPORULATION PROTEIN E"/>
    <property type="match status" value="1"/>
</dbReference>
<reference evidence="4" key="1">
    <citation type="submission" date="2022-10" db="EMBL/GenBank/DDBJ databases">
        <title>The complete genomes of actinobacterial strains from the NBC collection.</title>
        <authorList>
            <person name="Joergensen T.S."/>
            <person name="Alvarez Arevalo M."/>
            <person name="Sterndorff E.B."/>
            <person name="Faurdal D."/>
            <person name="Vuksanovic O."/>
            <person name="Mourched A.-S."/>
            <person name="Charusanti P."/>
            <person name="Shaw S."/>
            <person name="Blin K."/>
            <person name="Weber T."/>
        </authorList>
    </citation>
    <scope>NUCLEOTIDE SEQUENCE</scope>
    <source>
        <strain evidence="4">NBC_01432</strain>
    </source>
</reference>
<feature type="region of interest" description="Disordered" evidence="2">
    <location>
        <begin position="1"/>
        <end position="28"/>
    </location>
</feature>
<dbReference type="InterPro" id="IPR052016">
    <property type="entry name" value="Bact_Sigma-Reg"/>
</dbReference>
<evidence type="ECO:0000259" key="3">
    <source>
        <dbReference type="SMART" id="SM00331"/>
    </source>
</evidence>
<keyword evidence="5" id="KW-1185">Reference proteome</keyword>